<proteinExistence type="predicted"/>
<dbReference type="AlphaFoldDB" id="A0A0W8F3Q1"/>
<gene>
    <name evidence="1" type="ORF">ASZ90_014840</name>
</gene>
<reference evidence="1" key="1">
    <citation type="journal article" date="2015" name="Proc. Natl. Acad. Sci. U.S.A.">
        <title>Networks of energetic and metabolic interactions define dynamics in microbial communities.</title>
        <authorList>
            <person name="Embree M."/>
            <person name="Liu J.K."/>
            <person name="Al-Bassam M.M."/>
            <person name="Zengler K."/>
        </authorList>
    </citation>
    <scope>NUCLEOTIDE SEQUENCE</scope>
</reference>
<protein>
    <submittedName>
        <fullName evidence="1">Uncharacterized protein</fullName>
    </submittedName>
</protein>
<accession>A0A0W8F3Q1</accession>
<sequence>MNQSFSPLCRGSARIGMVTMVPAKAGITTVFNHTSVSRAGISMECRNANREM</sequence>
<comment type="caution">
    <text evidence="1">The sequence shown here is derived from an EMBL/GenBank/DDBJ whole genome shotgun (WGS) entry which is preliminary data.</text>
</comment>
<name>A0A0W8F3Q1_9ZZZZ</name>
<organism evidence="1">
    <name type="scientific">hydrocarbon metagenome</name>
    <dbReference type="NCBI Taxonomy" id="938273"/>
    <lineage>
        <taxon>unclassified sequences</taxon>
        <taxon>metagenomes</taxon>
        <taxon>ecological metagenomes</taxon>
    </lineage>
</organism>
<dbReference type="EMBL" id="LNQE01001553">
    <property type="protein sequence ID" value="KUG15484.1"/>
    <property type="molecule type" value="Genomic_DNA"/>
</dbReference>
<evidence type="ECO:0000313" key="1">
    <source>
        <dbReference type="EMBL" id="KUG15484.1"/>
    </source>
</evidence>